<organism evidence="4">
    <name type="scientific">Thermosulfidibacter takaii</name>
    <dbReference type="NCBI Taxonomy" id="412593"/>
    <lineage>
        <taxon>Bacteria</taxon>
        <taxon>Pseudomonadati</taxon>
        <taxon>Thermosulfidibacterota</taxon>
        <taxon>Thermosulfidibacteria</taxon>
        <taxon>Thermosulfidibacterales</taxon>
        <taxon>Thermosulfidibacteraceae</taxon>
    </lineage>
</organism>
<comment type="similarity">
    <text evidence="1 2">Belongs to the small heat shock protein (HSP20) family.</text>
</comment>
<dbReference type="InterPro" id="IPR008978">
    <property type="entry name" value="HSP20-like_chaperone"/>
</dbReference>
<evidence type="ECO:0000259" key="3">
    <source>
        <dbReference type="PROSITE" id="PS01031"/>
    </source>
</evidence>
<sequence>MYEEGDNLVILADIPGFQKGEIKLKVKRREIVISGERKYL</sequence>
<protein>
    <submittedName>
        <fullName evidence="4">Hsp20/alpha crystallin family protein</fullName>
    </submittedName>
</protein>
<proteinExistence type="inferred from homology"/>
<reference evidence="4" key="1">
    <citation type="journal article" date="2020" name="mSystems">
        <title>Genome- and Community-Level Interaction Insights into Carbon Utilization and Element Cycling Functions of Hydrothermarchaeota in Hydrothermal Sediment.</title>
        <authorList>
            <person name="Zhou Z."/>
            <person name="Liu Y."/>
            <person name="Xu W."/>
            <person name="Pan J."/>
            <person name="Luo Z.H."/>
            <person name="Li M."/>
        </authorList>
    </citation>
    <scope>NUCLEOTIDE SEQUENCE [LARGE SCALE GENOMIC DNA]</scope>
    <source>
        <strain evidence="4">HyVt-115</strain>
    </source>
</reference>
<dbReference type="EMBL" id="DQWS01000099">
    <property type="protein sequence ID" value="HDD52932.1"/>
    <property type="molecule type" value="Genomic_DNA"/>
</dbReference>
<feature type="domain" description="SHSP" evidence="3">
    <location>
        <begin position="1"/>
        <end position="40"/>
    </location>
</feature>
<evidence type="ECO:0000256" key="1">
    <source>
        <dbReference type="PROSITE-ProRule" id="PRU00285"/>
    </source>
</evidence>
<dbReference type="Pfam" id="PF00011">
    <property type="entry name" value="HSP20"/>
    <property type="match status" value="1"/>
</dbReference>
<comment type="caution">
    <text evidence="4">The sequence shown here is derived from an EMBL/GenBank/DDBJ whole genome shotgun (WGS) entry which is preliminary data.</text>
</comment>
<dbReference type="Proteomes" id="UP000885690">
    <property type="component" value="Unassembled WGS sequence"/>
</dbReference>
<dbReference type="SUPFAM" id="SSF49764">
    <property type="entry name" value="HSP20-like chaperones"/>
    <property type="match status" value="1"/>
</dbReference>
<evidence type="ECO:0000256" key="2">
    <source>
        <dbReference type="RuleBase" id="RU003616"/>
    </source>
</evidence>
<name>A0A7C0U5V9_9BACT</name>
<dbReference type="CDD" id="cd06464">
    <property type="entry name" value="ACD_sHsps-like"/>
    <property type="match status" value="1"/>
</dbReference>
<dbReference type="Gene3D" id="2.60.40.790">
    <property type="match status" value="1"/>
</dbReference>
<gene>
    <name evidence="4" type="ORF">ENF32_02540</name>
</gene>
<dbReference type="PROSITE" id="PS01031">
    <property type="entry name" value="SHSP"/>
    <property type="match status" value="1"/>
</dbReference>
<evidence type="ECO:0000313" key="4">
    <source>
        <dbReference type="EMBL" id="HDD52932.1"/>
    </source>
</evidence>
<accession>A0A7C0U5V9</accession>
<dbReference type="AlphaFoldDB" id="A0A7C0U5V9"/>
<dbReference type="InterPro" id="IPR002068">
    <property type="entry name" value="A-crystallin/Hsp20_dom"/>
</dbReference>